<evidence type="ECO:0000313" key="7">
    <source>
        <dbReference type="EMBL" id="MBZ2209760.1"/>
    </source>
</evidence>
<dbReference type="InterPro" id="IPR044880">
    <property type="entry name" value="NCX_ion-bd_dom_sf"/>
</dbReference>
<dbReference type="Proteomes" id="UP000809349">
    <property type="component" value="Unassembled WGS sequence"/>
</dbReference>
<evidence type="ECO:0000259" key="6">
    <source>
        <dbReference type="Pfam" id="PF01699"/>
    </source>
</evidence>
<proteinExistence type="predicted"/>
<organism evidence="7 8">
    <name type="scientific">Massilia soli</name>
    <dbReference type="NCBI Taxonomy" id="2792854"/>
    <lineage>
        <taxon>Bacteria</taxon>
        <taxon>Pseudomonadati</taxon>
        <taxon>Pseudomonadota</taxon>
        <taxon>Betaproteobacteria</taxon>
        <taxon>Burkholderiales</taxon>
        <taxon>Oxalobacteraceae</taxon>
        <taxon>Telluria group</taxon>
        <taxon>Massilia</taxon>
    </lineage>
</organism>
<feature type="transmembrane region" description="Helical" evidence="5">
    <location>
        <begin position="302"/>
        <end position="320"/>
    </location>
</feature>
<feature type="transmembrane region" description="Helical" evidence="5">
    <location>
        <begin position="332"/>
        <end position="351"/>
    </location>
</feature>
<evidence type="ECO:0000313" key="8">
    <source>
        <dbReference type="Proteomes" id="UP000809349"/>
    </source>
</evidence>
<name>A0ABS7SV16_9BURK</name>
<keyword evidence="8" id="KW-1185">Reference proteome</keyword>
<gene>
    <name evidence="7" type="ORF">I4X03_021050</name>
</gene>
<dbReference type="InterPro" id="IPR004837">
    <property type="entry name" value="NaCa_Exmemb"/>
</dbReference>
<feature type="transmembrane region" description="Helical" evidence="5">
    <location>
        <begin position="108"/>
        <end position="136"/>
    </location>
</feature>
<evidence type="ECO:0000256" key="5">
    <source>
        <dbReference type="SAM" id="Phobius"/>
    </source>
</evidence>
<dbReference type="EMBL" id="JAFBIL020000009">
    <property type="protein sequence ID" value="MBZ2209760.1"/>
    <property type="molecule type" value="Genomic_DNA"/>
</dbReference>
<feature type="transmembrane region" description="Helical" evidence="5">
    <location>
        <begin position="272"/>
        <end position="290"/>
    </location>
</feature>
<feature type="transmembrane region" description="Helical" evidence="5">
    <location>
        <begin position="237"/>
        <end position="260"/>
    </location>
</feature>
<dbReference type="Gene3D" id="1.20.1420.30">
    <property type="entry name" value="NCX, central ion-binding region"/>
    <property type="match status" value="1"/>
</dbReference>
<feature type="transmembrane region" description="Helical" evidence="5">
    <location>
        <begin position="148"/>
        <end position="166"/>
    </location>
</feature>
<evidence type="ECO:0000256" key="1">
    <source>
        <dbReference type="ARBA" id="ARBA00004141"/>
    </source>
</evidence>
<feature type="domain" description="Sodium/calcium exchanger membrane region" evidence="6">
    <location>
        <begin position="18"/>
        <end position="164"/>
    </location>
</feature>
<keyword evidence="2 5" id="KW-0812">Transmembrane</keyword>
<evidence type="ECO:0000256" key="3">
    <source>
        <dbReference type="ARBA" id="ARBA00022989"/>
    </source>
</evidence>
<comment type="caution">
    <text evidence="7">The sequence shown here is derived from an EMBL/GenBank/DDBJ whole genome shotgun (WGS) entry which is preliminary data.</text>
</comment>
<feature type="transmembrane region" description="Helical" evidence="5">
    <location>
        <begin position="12"/>
        <end position="30"/>
    </location>
</feature>
<evidence type="ECO:0000256" key="2">
    <source>
        <dbReference type="ARBA" id="ARBA00022692"/>
    </source>
</evidence>
<evidence type="ECO:0000256" key="4">
    <source>
        <dbReference type="ARBA" id="ARBA00023136"/>
    </source>
</evidence>
<reference evidence="7 8" key="1">
    <citation type="submission" date="2021-01" db="EMBL/GenBank/DDBJ databases">
        <authorList>
            <person name="Ruan W."/>
            <person name="Khan S.A."/>
            <person name="Jeon C.O."/>
        </authorList>
    </citation>
    <scope>NUCLEOTIDE SEQUENCE [LARGE SCALE GENOMIC DNA]</scope>
    <source>
        <strain evidence="7 8">R798</strain>
    </source>
</reference>
<feature type="transmembrane region" description="Helical" evidence="5">
    <location>
        <begin position="67"/>
        <end position="87"/>
    </location>
</feature>
<feature type="transmembrane region" description="Helical" evidence="5">
    <location>
        <begin position="42"/>
        <end position="61"/>
    </location>
</feature>
<accession>A0ABS7SV16</accession>
<dbReference type="Pfam" id="PF01699">
    <property type="entry name" value="Na_Ca_ex"/>
    <property type="match status" value="2"/>
</dbReference>
<feature type="transmembrane region" description="Helical" evidence="5">
    <location>
        <begin position="203"/>
        <end position="225"/>
    </location>
</feature>
<comment type="subcellular location">
    <subcellularLocation>
        <location evidence="1">Membrane</location>
        <topology evidence="1">Multi-pass membrane protein</topology>
    </subcellularLocation>
</comment>
<feature type="domain" description="Sodium/calcium exchanger membrane region" evidence="6">
    <location>
        <begin position="204"/>
        <end position="350"/>
    </location>
</feature>
<keyword evidence="3 5" id="KW-1133">Transmembrane helix</keyword>
<reference evidence="7 8" key="2">
    <citation type="submission" date="2021-08" db="EMBL/GenBank/DDBJ databases">
        <title>Massilia sp. R798.</title>
        <authorList>
            <person name="Baek J.H."/>
            <person name="Jung H.S."/>
            <person name="Kim K.R."/>
            <person name="Jeon C.O."/>
        </authorList>
    </citation>
    <scope>NUCLEOTIDE SEQUENCE [LARGE SCALE GENOMIC DNA]</scope>
    <source>
        <strain evidence="7 8">R798</strain>
    </source>
</reference>
<protein>
    <recommendedName>
        <fullName evidence="6">Sodium/calcium exchanger membrane region domain-containing protein</fullName>
    </recommendedName>
</protein>
<keyword evidence="4 5" id="KW-0472">Membrane</keyword>
<sequence length="354" mass="36309">MTTVQALDFASYPLHVNLLVFACAAGAVWLAGTRVVDYADQLARATGIGGGMIGLVLLGGITSLPEIAVGVSAAWSGLPALAVNNLVGGIAMQKAILAATDGFIGRQALTVIAASPSLLLQCGFSIFMLVIVAMAIVAGDSPLGPVGWWAWALPLAYIVSVWVISASRATPAWQPRAVPGDAGAADSEQPEASGASGVALRSVALGIAVAGAGIFVAGFVLSATADALAEQTGLGANFVGAALLALATSLPELSTVIAAMRLRRYEMAIGDIMGTSMFNLLLIFLVDAIYSGPPVLGQAGTFSLFAVLLCILMSTIYLVGLVERNNRTIARFGIDSLLILLVYGGGMLLLFRMR</sequence>
<dbReference type="RefSeq" id="WP_223470383.1">
    <property type="nucleotide sequence ID" value="NZ_JAFBIL020000009.1"/>
</dbReference>